<organism evidence="1 2">
    <name type="scientific">Symbiodinium necroappetens</name>
    <dbReference type="NCBI Taxonomy" id="1628268"/>
    <lineage>
        <taxon>Eukaryota</taxon>
        <taxon>Sar</taxon>
        <taxon>Alveolata</taxon>
        <taxon>Dinophyceae</taxon>
        <taxon>Suessiales</taxon>
        <taxon>Symbiodiniaceae</taxon>
        <taxon>Symbiodinium</taxon>
    </lineage>
</organism>
<dbReference type="EMBL" id="CAJNJA010077214">
    <property type="protein sequence ID" value="CAE7919631.1"/>
    <property type="molecule type" value="Genomic_DNA"/>
</dbReference>
<gene>
    <name evidence="1" type="ORF">SNEC2469_LOCUS31643</name>
</gene>
<accession>A0A813BVM2</accession>
<feature type="non-terminal residue" evidence="1">
    <location>
        <position position="1"/>
    </location>
</feature>
<evidence type="ECO:0000313" key="2">
    <source>
        <dbReference type="Proteomes" id="UP000601435"/>
    </source>
</evidence>
<keyword evidence="2" id="KW-1185">Reference proteome</keyword>
<reference evidence="1" key="1">
    <citation type="submission" date="2021-02" db="EMBL/GenBank/DDBJ databases">
        <authorList>
            <person name="Dougan E. K."/>
            <person name="Rhodes N."/>
            <person name="Thang M."/>
            <person name="Chan C."/>
        </authorList>
    </citation>
    <scope>NUCLEOTIDE SEQUENCE</scope>
</reference>
<name>A0A813BVM2_9DINO</name>
<dbReference type="AlphaFoldDB" id="A0A813BVM2"/>
<proteinExistence type="predicted"/>
<evidence type="ECO:0000313" key="1">
    <source>
        <dbReference type="EMBL" id="CAE7919631.1"/>
    </source>
</evidence>
<dbReference type="Proteomes" id="UP000601435">
    <property type="component" value="Unassembled WGS sequence"/>
</dbReference>
<sequence length="103" mass="10904">SRSLAIVNRLTAAQASDLRMKEFVTNDVAEQATVENSPSLAAVAAQNVQALQQIPSRALPVQTAVWLRDKGRAVLSDEDRAAGAACGAARASALRYRLAARES</sequence>
<comment type="caution">
    <text evidence="1">The sequence shown here is derived from an EMBL/GenBank/DDBJ whole genome shotgun (WGS) entry which is preliminary data.</text>
</comment>
<protein>
    <submittedName>
        <fullName evidence="1">Uncharacterized protein</fullName>
    </submittedName>
</protein>